<comment type="caution">
    <text evidence="1">The sequence shown here is derived from an EMBL/GenBank/DDBJ whole genome shotgun (WGS) entry which is preliminary data.</text>
</comment>
<dbReference type="EMBL" id="JPFT01000005">
    <property type="protein sequence ID" value="KEQ32714.1"/>
    <property type="molecule type" value="Genomic_DNA"/>
</dbReference>
<reference evidence="1 2" key="1">
    <citation type="submission" date="2014-05" db="EMBL/GenBank/DDBJ databases">
        <authorList>
            <person name="Daugherty S.C."/>
            <person name="Tallon L.J."/>
            <person name="Sadzewicz L."/>
            <person name="Kilian M."/>
            <person name="Tettelin H."/>
        </authorList>
    </citation>
    <scope>NUCLEOTIDE SEQUENCE [LARGE SCALE GENOMIC DNA]</scope>
    <source>
        <strain evidence="1 2">SK1126</strain>
    </source>
</reference>
<name>A0A081PPU1_STRMT</name>
<dbReference type="Proteomes" id="UP000028093">
    <property type="component" value="Unassembled WGS sequence"/>
</dbReference>
<gene>
    <name evidence="1" type="ORF">SK1126_0617</name>
</gene>
<evidence type="ECO:0000313" key="2">
    <source>
        <dbReference type="Proteomes" id="UP000028093"/>
    </source>
</evidence>
<organism evidence="1 2">
    <name type="scientific">Streptococcus mitis</name>
    <dbReference type="NCBI Taxonomy" id="28037"/>
    <lineage>
        <taxon>Bacteria</taxon>
        <taxon>Bacillati</taxon>
        <taxon>Bacillota</taxon>
        <taxon>Bacilli</taxon>
        <taxon>Lactobacillales</taxon>
        <taxon>Streptococcaceae</taxon>
        <taxon>Streptococcus</taxon>
        <taxon>Streptococcus mitis group</taxon>
    </lineage>
</organism>
<protein>
    <submittedName>
        <fullName evidence="1">Uncharacterized protein</fullName>
    </submittedName>
</protein>
<dbReference type="PATRIC" id="fig|28037.99.peg.546"/>
<accession>A0A081PPU1</accession>
<evidence type="ECO:0000313" key="1">
    <source>
        <dbReference type="EMBL" id="KEQ32714.1"/>
    </source>
</evidence>
<sequence>MLIVNDKRDGPFERWLSLFIILDTERIENKTVLKLLSETAVL</sequence>
<dbReference type="AlphaFoldDB" id="A0A081PPU1"/>
<proteinExistence type="predicted"/>